<dbReference type="GO" id="GO:0042575">
    <property type="term" value="C:DNA polymerase complex"/>
    <property type="evidence" value="ECO:0007669"/>
    <property type="project" value="UniProtKB-ARBA"/>
</dbReference>
<evidence type="ECO:0000259" key="9">
    <source>
        <dbReference type="PROSITE" id="PS50994"/>
    </source>
</evidence>
<evidence type="ECO:0000256" key="2">
    <source>
        <dbReference type="ARBA" id="ARBA00022695"/>
    </source>
</evidence>
<dbReference type="FunFam" id="1.10.340.70:FF:000003">
    <property type="entry name" value="Protein CBG25708"/>
    <property type="match status" value="1"/>
</dbReference>
<dbReference type="SUPFAM" id="SSF53098">
    <property type="entry name" value="Ribonuclease H-like"/>
    <property type="match status" value="1"/>
</dbReference>
<gene>
    <name evidence="10" type="ORF">ONE63_011599</name>
</gene>
<keyword evidence="2" id="KW-0808">Transferase</keyword>
<dbReference type="InterPro" id="IPR041577">
    <property type="entry name" value="RT_RNaseH_2"/>
</dbReference>
<evidence type="ECO:0000256" key="6">
    <source>
        <dbReference type="ARBA" id="ARBA00023268"/>
    </source>
</evidence>
<feature type="region of interest" description="Disordered" evidence="7">
    <location>
        <begin position="651"/>
        <end position="748"/>
    </location>
</feature>
<feature type="domain" description="Integrase catalytic" evidence="9">
    <location>
        <begin position="437"/>
        <end position="551"/>
    </location>
</feature>
<evidence type="ECO:0000259" key="8">
    <source>
        <dbReference type="PROSITE" id="PS50878"/>
    </source>
</evidence>
<name>A0AAV7WZI7_9NEOP</name>
<dbReference type="GO" id="GO:0003964">
    <property type="term" value="F:RNA-directed DNA polymerase activity"/>
    <property type="evidence" value="ECO:0007669"/>
    <property type="project" value="UniProtKB-KW"/>
</dbReference>
<feature type="compositionally biased region" description="Basic and acidic residues" evidence="7">
    <location>
        <begin position="726"/>
        <end position="739"/>
    </location>
</feature>
<keyword evidence="4" id="KW-0255">Endonuclease</keyword>
<evidence type="ECO:0000256" key="3">
    <source>
        <dbReference type="ARBA" id="ARBA00022722"/>
    </source>
</evidence>
<keyword evidence="11" id="KW-1185">Reference proteome</keyword>
<comment type="caution">
    <text evidence="10">The sequence shown here is derived from an EMBL/GenBank/DDBJ whole genome shotgun (WGS) entry which is preliminary data.</text>
</comment>
<dbReference type="PANTHER" id="PTHR37984:SF5">
    <property type="entry name" value="PROTEIN NYNRIN-LIKE"/>
    <property type="match status" value="1"/>
</dbReference>
<dbReference type="InterPro" id="IPR012337">
    <property type="entry name" value="RNaseH-like_sf"/>
</dbReference>
<dbReference type="AlphaFoldDB" id="A0AAV7WZI7"/>
<evidence type="ECO:0000256" key="7">
    <source>
        <dbReference type="SAM" id="MobiDB-lite"/>
    </source>
</evidence>
<dbReference type="InterPro" id="IPR000477">
    <property type="entry name" value="RT_dom"/>
</dbReference>
<dbReference type="InterPro" id="IPR043128">
    <property type="entry name" value="Rev_trsase/Diguanyl_cyclase"/>
</dbReference>
<dbReference type="InterPro" id="IPR036397">
    <property type="entry name" value="RNaseH_sf"/>
</dbReference>
<dbReference type="GO" id="GO:0003676">
    <property type="term" value="F:nucleic acid binding"/>
    <property type="evidence" value="ECO:0007669"/>
    <property type="project" value="InterPro"/>
</dbReference>
<evidence type="ECO:0000313" key="11">
    <source>
        <dbReference type="Proteomes" id="UP001075354"/>
    </source>
</evidence>
<dbReference type="FunFam" id="3.10.20.370:FF:000001">
    <property type="entry name" value="Retrovirus-related Pol polyprotein from transposon 17.6-like protein"/>
    <property type="match status" value="1"/>
</dbReference>
<proteinExistence type="predicted"/>
<dbReference type="CDD" id="cd09274">
    <property type="entry name" value="RNase_HI_RT_Ty3"/>
    <property type="match status" value="1"/>
</dbReference>
<dbReference type="Proteomes" id="UP001075354">
    <property type="component" value="Unassembled WGS sequence"/>
</dbReference>
<evidence type="ECO:0000256" key="4">
    <source>
        <dbReference type="ARBA" id="ARBA00022759"/>
    </source>
</evidence>
<keyword evidence="3" id="KW-0540">Nuclease</keyword>
<dbReference type="Gene3D" id="3.30.70.270">
    <property type="match status" value="2"/>
</dbReference>
<keyword evidence="2" id="KW-0548">Nucleotidyltransferase</keyword>
<dbReference type="PROSITE" id="PS50994">
    <property type="entry name" value="INTEGRASE"/>
    <property type="match status" value="1"/>
</dbReference>
<dbReference type="PROSITE" id="PS50878">
    <property type="entry name" value="RT_POL"/>
    <property type="match status" value="1"/>
</dbReference>
<dbReference type="InterPro" id="IPR001584">
    <property type="entry name" value="Integrase_cat-core"/>
</dbReference>
<reference evidence="10" key="1">
    <citation type="submission" date="2022-12" db="EMBL/GenBank/DDBJ databases">
        <title>Chromosome-level genome assembly of the bean flower thrips Megalurothrips usitatus.</title>
        <authorList>
            <person name="Ma L."/>
            <person name="Liu Q."/>
            <person name="Li H."/>
            <person name="Cai W."/>
        </authorList>
    </citation>
    <scope>NUCLEOTIDE SEQUENCE</scope>
    <source>
        <strain evidence="10">Cailab_2022a</strain>
    </source>
</reference>
<dbReference type="Pfam" id="PF17921">
    <property type="entry name" value="Integrase_H2C2"/>
    <property type="match status" value="1"/>
</dbReference>
<dbReference type="SUPFAM" id="SSF56672">
    <property type="entry name" value="DNA/RNA polymerases"/>
    <property type="match status" value="1"/>
</dbReference>
<dbReference type="GO" id="GO:0015074">
    <property type="term" value="P:DNA integration"/>
    <property type="evidence" value="ECO:0007669"/>
    <property type="project" value="InterPro"/>
</dbReference>
<evidence type="ECO:0000313" key="10">
    <source>
        <dbReference type="EMBL" id="KAJ1518786.1"/>
    </source>
</evidence>
<dbReference type="Pfam" id="PF00665">
    <property type="entry name" value="rve"/>
    <property type="match status" value="1"/>
</dbReference>
<sequence>MTSLLAGIEGVAVWLDDILIAGETQDLHEGRLAEVLRRLSEAGLRVHPTKCELGKSSLQFLGFRLDADGLTPQRDRTAAILDAQAPKDVSELRSFIGKLNFYDKFLPNRATVLAPLYNLLKDNVSFVWGDAEKISFQRAKELLCSADLLVHYDLNKELIVSCDASPVGLGAVLAHRFPDGSERPIEYASRMLSLAERNYSQTDLEALGIIFAVNKWHRYLAGRTFQILTDHRSLLGLFGTEKPIPKVLSPRVERWLVQMGCYSYTISYRPGKSHGNADALSRLCVPGTAPKDVPEPAGLFLISSASSPHLTADDVARETSEDPVLKEVLGYVREGWPTRTAPRTELHAYWRVRDGLSIARGCLLWGSRVVIPASLRDAALRHLHSAHMGIVKTKSLARVLMWWPNLSSQVEKMVAQCPACQATKAKAPRLPTTPWPQATGPWHRLHVDFAGPFHGKHFFVVVDAHTAWMDVAWVKGPTAQSAINALGNCFQFNGLPYTIVSDNGAAFRSREFESFCAVQGIRQLFIAPEHPSSNGRAERMVRTVKEHLRRLSGSDWGQKLRTVLDSLRATPGEDGRSPNQRLMGREVRTFLSLCKPSPLIPSVGPRVAKFFPGDTVWLKVHGRPDWQPGLVKELRGTKMVVLDGGHVRHADQLRRRVPAGPTQDDGQSRPIRVLPDVTVQPQPAYEQPPEGQGQQDPSRVPESPVTPPQQPHASPAPSVGKGRGRRSLDFQPRRSERLRSKIPGGLNG</sequence>
<dbReference type="EMBL" id="JAPTSV010000894">
    <property type="protein sequence ID" value="KAJ1518786.1"/>
    <property type="molecule type" value="Genomic_DNA"/>
</dbReference>
<dbReference type="InterPro" id="IPR050951">
    <property type="entry name" value="Retrovirus_Pol_polyprotein"/>
</dbReference>
<dbReference type="Gene3D" id="1.10.340.70">
    <property type="match status" value="1"/>
</dbReference>
<dbReference type="InterPro" id="IPR041588">
    <property type="entry name" value="Integrase_H2C2"/>
</dbReference>
<dbReference type="EC" id="2.7.7.49" evidence="1"/>
<protein>
    <recommendedName>
        <fullName evidence="1">RNA-directed DNA polymerase</fullName>
        <ecNumber evidence="1">2.7.7.49</ecNumber>
    </recommendedName>
</protein>
<evidence type="ECO:0000256" key="5">
    <source>
        <dbReference type="ARBA" id="ARBA00022918"/>
    </source>
</evidence>
<keyword evidence="6" id="KW-0511">Multifunctional enzyme</keyword>
<feature type="domain" description="Reverse transcriptase" evidence="8">
    <location>
        <begin position="1"/>
        <end position="65"/>
    </location>
</feature>
<dbReference type="Pfam" id="PF17919">
    <property type="entry name" value="RT_RNaseH_2"/>
    <property type="match status" value="1"/>
</dbReference>
<keyword evidence="4" id="KW-0378">Hydrolase</keyword>
<dbReference type="GO" id="GO:0004519">
    <property type="term" value="F:endonuclease activity"/>
    <property type="evidence" value="ECO:0007669"/>
    <property type="project" value="UniProtKB-KW"/>
</dbReference>
<dbReference type="PANTHER" id="PTHR37984">
    <property type="entry name" value="PROTEIN CBG26694"/>
    <property type="match status" value="1"/>
</dbReference>
<organism evidence="10 11">
    <name type="scientific">Megalurothrips usitatus</name>
    <name type="common">bean blossom thrips</name>
    <dbReference type="NCBI Taxonomy" id="439358"/>
    <lineage>
        <taxon>Eukaryota</taxon>
        <taxon>Metazoa</taxon>
        <taxon>Ecdysozoa</taxon>
        <taxon>Arthropoda</taxon>
        <taxon>Hexapoda</taxon>
        <taxon>Insecta</taxon>
        <taxon>Pterygota</taxon>
        <taxon>Neoptera</taxon>
        <taxon>Paraneoptera</taxon>
        <taxon>Thysanoptera</taxon>
        <taxon>Terebrantia</taxon>
        <taxon>Thripoidea</taxon>
        <taxon>Thripidae</taxon>
        <taxon>Megalurothrips</taxon>
    </lineage>
</organism>
<keyword evidence="5" id="KW-0695">RNA-directed DNA polymerase</keyword>
<dbReference type="Pfam" id="PF00078">
    <property type="entry name" value="RVT_1"/>
    <property type="match status" value="1"/>
</dbReference>
<dbReference type="InterPro" id="IPR043502">
    <property type="entry name" value="DNA/RNA_pol_sf"/>
</dbReference>
<dbReference type="Gene3D" id="3.30.420.10">
    <property type="entry name" value="Ribonuclease H-like superfamily/Ribonuclease H"/>
    <property type="match status" value="1"/>
</dbReference>
<evidence type="ECO:0000256" key="1">
    <source>
        <dbReference type="ARBA" id="ARBA00012493"/>
    </source>
</evidence>
<dbReference type="FunFam" id="3.30.70.270:FF:000020">
    <property type="entry name" value="Transposon Tf2-6 polyprotein-like Protein"/>
    <property type="match status" value="1"/>
</dbReference>
<feature type="compositionally biased region" description="Low complexity" evidence="7">
    <location>
        <begin position="680"/>
        <end position="697"/>
    </location>
</feature>
<accession>A0AAV7WZI7</accession>